<dbReference type="Pfam" id="PF03640">
    <property type="entry name" value="Lipoprotein_15"/>
    <property type="match status" value="2"/>
</dbReference>
<evidence type="ECO:0000313" key="2">
    <source>
        <dbReference type="EMBL" id="MUN35521.1"/>
    </source>
</evidence>
<dbReference type="Proteomes" id="UP000432015">
    <property type="component" value="Unassembled WGS sequence"/>
</dbReference>
<dbReference type="PANTHER" id="PTHR39335:SF1">
    <property type="entry name" value="BLL4220 PROTEIN"/>
    <property type="match status" value="1"/>
</dbReference>
<feature type="region of interest" description="Disordered" evidence="1">
    <location>
        <begin position="121"/>
        <end position="142"/>
    </location>
</feature>
<gene>
    <name evidence="2" type="ORF">GNZ18_02760</name>
</gene>
<evidence type="ECO:0008006" key="4">
    <source>
        <dbReference type="Google" id="ProtNLM"/>
    </source>
</evidence>
<protein>
    <recommendedName>
        <fullName evidence="4">Lipoprotein with Yx(FWY)xxD motif</fullName>
    </recommendedName>
</protein>
<organism evidence="2 3">
    <name type="scientific">Actinomadura litoris</name>
    <dbReference type="NCBI Taxonomy" id="2678616"/>
    <lineage>
        <taxon>Bacteria</taxon>
        <taxon>Bacillati</taxon>
        <taxon>Actinomycetota</taxon>
        <taxon>Actinomycetes</taxon>
        <taxon>Streptosporangiales</taxon>
        <taxon>Thermomonosporaceae</taxon>
        <taxon>Actinomadura</taxon>
    </lineage>
</organism>
<feature type="compositionally biased region" description="Low complexity" evidence="1">
    <location>
        <begin position="121"/>
        <end position="132"/>
    </location>
</feature>
<evidence type="ECO:0000313" key="3">
    <source>
        <dbReference type="Proteomes" id="UP000432015"/>
    </source>
</evidence>
<evidence type="ECO:0000256" key="1">
    <source>
        <dbReference type="SAM" id="MobiDB-lite"/>
    </source>
</evidence>
<sequence length="195" mass="19226">MPDLVRAAVAVPRTRRRPRTSVAAGVPAVVAAAVLALAGCGGGEGDKSSDSQAPRSPALAGSASASPSGGQTIKTASVGALGQILVDGQGRTVYLFEKDTGGMSSCTGSCAAVWPPVATAGRPTAGPGADAAKLGTTKRPDGSTQVTYGGHPVYYYVPDGMTPGSAKGEGLNQFGAEWYVLSGSGGKVEPKGGGY</sequence>
<keyword evidence="3" id="KW-1185">Reference proteome</keyword>
<name>A0A7K1KTK1_9ACTN</name>
<dbReference type="GO" id="GO:0043448">
    <property type="term" value="P:alkane catabolic process"/>
    <property type="evidence" value="ECO:0007669"/>
    <property type="project" value="TreeGrafter"/>
</dbReference>
<feature type="region of interest" description="Disordered" evidence="1">
    <location>
        <begin position="43"/>
        <end position="71"/>
    </location>
</feature>
<dbReference type="InterPro" id="IPR005297">
    <property type="entry name" value="Lipoprotein_repeat"/>
</dbReference>
<accession>A0A7K1KTK1</accession>
<feature type="compositionally biased region" description="Low complexity" evidence="1">
    <location>
        <begin position="53"/>
        <end position="70"/>
    </location>
</feature>
<proteinExistence type="predicted"/>
<reference evidence="2 3" key="1">
    <citation type="submission" date="2019-11" db="EMBL/GenBank/DDBJ databases">
        <authorList>
            <person name="Cao P."/>
        </authorList>
    </citation>
    <scope>NUCLEOTIDE SEQUENCE [LARGE SCALE GENOMIC DNA]</scope>
    <source>
        <strain evidence="2 3">NEAU-AAG5</strain>
    </source>
</reference>
<comment type="caution">
    <text evidence="2">The sequence shown here is derived from an EMBL/GenBank/DDBJ whole genome shotgun (WGS) entry which is preliminary data.</text>
</comment>
<dbReference type="PANTHER" id="PTHR39335">
    <property type="entry name" value="BLL4220 PROTEIN"/>
    <property type="match status" value="1"/>
</dbReference>
<dbReference type="AlphaFoldDB" id="A0A7K1KTK1"/>
<dbReference type="EMBL" id="WOFH01000001">
    <property type="protein sequence ID" value="MUN35521.1"/>
    <property type="molecule type" value="Genomic_DNA"/>
</dbReference>